<evidence type="ECO:0000313" key="3">
    <source>
        <dbReference type="Proteomes" id="UP000178636"/>
    </source>
</evidence>
<feature type="transmembrane region" description="Helical" evidence="1">
    <location>
        <begin position="7"/>
        <end position="28"/>
    </location>
</feature>
<keyword evidence="1" id="KW-1133">Transmembrane helix</keyword>
<keyword evidence="1" id="KW-0472">Membrane</keyword>
<keyword evidence="1" id="KW-0812">Transmembrane</keyword>
<comment type="caution">
    <text evidence="2">The sequence shown here is derived from an EMBL/GenBank/DDBJ whole genome shotgun (WGS) entry which is preliminary data.</text>
</comment>
<dbReference type="EMBL" id="MHLO01000036">
    <property type="protein sequence ID" value="OGZ11219.1"/>
    <property type="molecule type" value="Genomic_DNA"/>
</dbReference>
<sequence length="337" mass="37262">MKHERGAVPIVIALLIAFGVLGVGGFAYQKNVGGVAEKLQGIFAPEPPDELLAKAFENFSKTTAFRFSGESSGRVGDTGGPSGLKTPRAVASTSAEVTFDGAVDLGTSVFTGTFAFDVRGAKPFRLAVEARKIASTTYLLISEAPKEFAYFSGQWVSIDLESTAKKYGQERAAERVSAADMKRVREFFAKAREYKVFKTVEEFPEEEVGGVVTRHIRFTFDKPALEKLIREFSAEPFDADEEAALRHSLARIDFSVNDVWVGKRDRMPYRFTVRYMEKWAAPDSPPTEPFSFDVFFSDFNRPVEVEVPPSAKTLEEVLQAAMTKMFPGATVNVKKKS</sequence>
<protein>
    <submittedName>
        <fullName evidence="2">Uncharacterized protein</fullName>
    </submittedName>
</protein>
<gene>
    <name evidence="2" type="ORF">A3C93_03575</name>
</gene>
<accession>A0A1G2DC72</accession>
<evidence type="ECO:0000313" key="2">
    <source>
        <dbReference type="EMBL" id="OGZ11219.1"/>
    </source>
</evidence>
<proteinExistence type="predicted"/>
<name>A0A1G2DC72_9BACT</name>
<dbReference type="STRING" id="1798664.A3C93_03575"/>
<dbReference type="Proteomes" id="UP000178636">
    <property type="component" value="Unassembled WGS sequence"/>
</dbReference>
<organism evidence="2 3">
    <name type="scientific">Candidatus Lloydbacteria bacterium RIFCSPHIGHO2_02_FULL_54_17</name>
    <dbReference type="NCBI Taxonomy" id="1798664"/>
    <lineage>
        <taxon>Bacteria</taxon>
        <taxon>Candidatus Lloydiibacteriota</taxon>
    </lineage>
</organism>
<reference evidence="2 3" key="1">
    <citation type="journal article" date="2016" name="Nat. Commun.">
        <title>Thousands of microbial genomes shed light on interconnected biogeochemical processes in an aquifer system.</title>
        <authorList>
            <person name="Anantharaman K."/>
            <person name="Brown C.T."/>
            <person name="Hug L.A."/>
            <person name="Sharon I."/>
            <person name="Castelle C.J."/>
            <person name="Probst A.J."/>
            <person name="Thomas B.C."/>
            <person name="Singh A."/>
            <person name="Wilkins M.J."/>
            <person name="Karaoz U."/>
            <person name="Brodie E.L."/>
            <person name="Williams K.H."/>
            <person name="Hubbard S.S."/>
            <person name="Banfield J.F."/>
        </authorList>
    </citation>
    <scope>NUCLEOTIDE SEQUENCE [LARGE SCALE GENOMIC DNA]</scope>
</reference>
<evidence type="ECO:0000256" key="1">
    <source>
        <dbReference type="SAM" id="Phobius"/>
    </source>
</evidence>
<dbReference type="Gene3D" id="2.50.20.20">
    <property type="match status" value="1"/>
</dbReference>
<dbReference type="AlphaFoldDB" id="A0A1G2DC72"/>